<evidence type="ECO:0000313" key="1">
    <source>
        <dbReference type="EMBL" id="ASM76647.1"/>
    </source>
</evidence>
<dbReference type="KEGG" id="vff:VITFI_CDS0869"/>
<dbReference type="Proteomes" id="UP000199729">
    <property type="component" value="Chromosome"/>
</dbReference>
<sequence>MSGPTVVLVAVPPEPSLLLMSAAALMAGQTVYRAVQAVAASEAQAVALHERHTQDRQDHAQRWREADAQHLQALQAEYQAACQQWTRLCEVADAVGCSSPVSRPPDPAADAPASVWAAHVRALQTLTHAWAHRIAQHGAASSEDAAPLALLEAFEHPAQADLATALAAYAQRQSPELLAAVQRVLARVAHLAWPPALQALVQELALPLSPERAQALLVELRRQVQLLQEADIARAQAVVLAHTLKELGYELEDVGETLFVEGGVLHFGKPGWGDYLVRLRFDAQRRTANFNVIRAVNEGENERSVLDHLAEDRWCAEFPTLLAALEARGMPLQVVRRLSAGELPVQRVLRDRLPAWVRASEAADEAEGARAAPLQRPLN</sequence>
<accession>A0A221KCT9</accession>
<gene>
    <name evidence="1" type="ORF">VITFI_CDS0869</name>
</gene>
<dbReference type="AlphaFoldDB" id="A0A221KCT9"/>
<dbReference type="OrthoDB" id="8774128at2"/>
<name>A0A221KCT9_VITFI</name>
<keyword evidence="2" id="KW-1185">Reference proteome</keyword>
<dbReference type="EMBL" id="CP022423">
    <property type="protein sequence ID" value="ASM76647.1"/>
    <property type="molecule type" value="Genomic_DNA"/>
</dbReference>
<evidence type="ECO:0000313" key="2">
    <source>
        <dbReference type="Proteomes" id="UP000199729"/>
    </source>
</evidence>
<protein>
    <submittedName>
        <fullName evidence="1">Uncharacterized protein</fullName>
    </submittedName>
</protein>
<reference evidence="1 2" key="1">
    <citation type="submission" date="2017-07" db="EMBL/GenBank/DDBJ databases">
        <title>Complete Genome Sequence of the cosmetic ferment Vitreoscilla filiformis (ATCC15551).</title>
        <authorList>
            <person name="Contreras S."/>
            <person name="Sagory-Zalkind P."/>
            <person name="Blanquart H."/>
            <person name="Iltis A."/>
            <person name="Morand S.C."/>
        </authorList>
    </citation>
    <scope>NUCLEOTIDE SEQUENCE [LARGE SCALE GENOMIC DNA]</scope>
    <source>
        <strain evidence="1 2">ATCC 15551</strain>
    </source>
</reference>
<organism evidence="1 2">
    <name type="scientific">Vitreoscilla filiformis</name>
    <dbReference type="NCBI Taxonomy" id="63"/>
    <lineage>
        <taxon>Bacteria</taxon>
        <taxon>Pseudomonadati</taxon>
        <taxon>Pseudomonadota</taxon>
        <taxon>Betaproteobacteria</taxon>
        <taxon>Neisseriales</taxon>
        <taxon>Neisseriaceae</taxon>
        <taxon>Vitreoscilla</taxon>
    </lineage>
</organism>
<dbReference type="RefSeq" id="WP_089415947.1">
    <property type="nucleotide sequence ID" value="NZ_CP022423.1"/>
</dbReference>
<proteinExistence type="predicted"/>